<feature type="transmembrane region" description="Helical" evidence="10">
    <location>
        <begin position="237"/>
        <end position="267"/>
    </location>
</feature>
<evidence type="ECO:0000256" key="6">
    <source>
        <dbReference type="ARBA" id="ARBA00023136"/>
    </source>
</evidence>
<protein>
    <recommendedName>
        <fullName evidence="8">Alpha-(1-&gt;6)-mannopyranosyltransferase A</fullName>
    </recommendedName>
</protein>
<evidence type="ECO:0000256" key="2">
    <source>
        <dbReference type="ARBA" id="ARBA00022676"/>
    </source>
</evidence>
<feature type="region of interest" description="Disordered" evidence="9">
    <location>
        <begin position="470"/>
        <end position="490"/>
    </location>
</feature>
<proteinExistence type="inferred from homology"/>
<feature type="transmembrane region" description="Helical" evidence="10">
    <location>
        <begin position="279"/>
        <end position="306"/>
    </location>
</feature>
<organism evidence="11 12">
    <name type="scientific">Williamsia serinedens</name>
    <dbReference type="NCBI Taxonomy" id="391736"/>
    <lineage>
        <taxon>Bacteria</taxon>
        <taxon>Bacillati</taxon>
        <taxon>Actinomycetota</taxon>
        <taxon>Actinomycetes</taxon>
        <taxon>Mycobacteriales</taxon>
        <taxon>Nocardiaceae</taxon>
        <taxon>Williamsia</taxon>
    </lineage>
</organism>
<feature type="transmembrane region" description="Helical" evidence="10">
    <location>
        <begin position="77"/>
        <end position="95"/>
    </location>
</feature>
<feature type="transmembrane region" description="Helical" evidence="10">
    <location>
        <begin position="162"/>
        <end position="184"/>
    </location>
</feature>
<evidence type="ECO:0000256" key="3">
    <source>
        <dbReference type="ARBA" id="ARBA00022679"/>
    </source>
</evidence>
<keyword evidence="3" id="KW-0808">Transferase</keyword>
<keyword evidence="5 10" id="KW-1133">Transmembrane helix</keyword>
<evidence type="ECO:0000256" key="10">
    <source>
        <dbReference type="SAM" id="Phobius"/>
    </source>
</evidence>
<dbReference type="Proteomes" id="UP001205740">
    <property type="component" value="Unassembled WGS sequence"/>
</dbReference>
<evidence type="ECO:0000256" key="8">
    <source>
        <dbReference type="NCBIfam" id="TIGR03459"/>
    </source>
</evidence>
<feature type="transmembrane region" description="Helical" evidence="10">
    <location>
        <begin position="437"/>
        <end position="460"/>
    </location>
</feature>
<feature type="transmembrane region" description="Helical" evidence="10">
    <location>
        <begin position="35"/>
        <end position="56"/>
    </location>
</feature>
<dbReference type="NCBIfam" id="NF038066">
    <property type="entry name" value="MptB"/>
    <property type="match status" value="1"/>
</dbReference>
<keyword evidence="6 10" id="KW-0472">Membrane</keyword>
<feature type="compositionally biased region" description="Low complexity" evidence="9">
    <location>
        <begin position="473"/>
        <end position="490"/>
    </location>
</feature>
<feature type="transmembrane region" description="Helical" evidence="10">
    <location>
        <begin position="349"/>
        <end position="368"/>
    </location>
</feature>
<accession>A0ABT1H5M9</accession>
<evidence type="ECO:0000256" key="1">
    <source>
        <dbReference type="ARBA" id="ARBA00004141"/>
    </source>
</evidence>
<keyword evidence="12" id="KW-1185">Reference proteome</keyword>
<dbReference type="InterPro" id="IPR017822">
    <property type="entry name" value="MptA-like"/>
</dbReference>
<dbReference type="Pfam" id="PF26314">
    <property type="entry name" value="MptA_B_family"/>
    <property type="match status" value="1"/>
</dbReference>
<comment type="caution">
    <text evidence="11">The sequence shown here is derived from an EMBL/GenBank/DDBJ whole genome shotgun (WGS) entry which is preliminary data.</text>
</comment>
<evidence type="ECO:0000256" key="9">
    <source>
        <dbReference type="SAM" id="MobiDB-lite"/>
    </source>
</evidence>
<reference evidence="11 12" key="1">
    <citation type="submission" date="2022-06" db="EMBL/GenBank/DDBJ databases">
        <title>Genomic Encyclopedia of Archaeal and Bacterial Type Strains, Phase II (KMG-II): from individual species to whole genera.</title>
        <authorList>
            <person name="Goeker M."/>
        </authorList>
    </citation>
    <scope>NUCLEOTIDE SEQUENCE [LARGE SCALE GENOMIC DNA]</scope>
    <source>
        <strain evidence="11 12">DSM 45037</strain>
    </source>
</reference>
<feature type="transmembrane region" description="Helical" evidence="10">
    <location>
        <begin position="398"/>
        <end position="431"/>
    </location>
</feature>
<feature type="transmembrane region" description="Helical" evidence="10">
    <location>
        <begin position="196"/>
        <end position="217"/>
    </location>
</feature>
<evidence type="ECO:0000256" key="5">
    <source>
        <dbReference type="ARBA" id="ARBA00022989"/>
    </source>
</evidence>
<keyword evidence="4 10" id="KW-0812">Transmembrane</keyword>
<evidence type="ECO:0000256" key="4">
    <source>
        <dbReference type="ARBA" id="ARBA00022692"/>
    </source>
</evidence>
<dbReference type="EMBL" id="JAMTCG010000007">
    <property type="protein sequence ID" value="MCP2162544.1"/>
    <property type="molecule type" value="Genomic_DNA"/>
</dbReference>
<comment type="similarity">
    <text evidence="7">Belongs to the MptA/B family.</text>
</comment>
<feature type="transmembrane region" description="Helical" evidence="10">
    <location>
        <begin position="374"/>
        <end position="391"/>
    </location>
</feature>
<name>A0ABT1H5M9_9NOCA</name>
<sequence length="490" mass="51776">MLVTLGSFGVGDIPRAQTWLQDADMAWVTYGHGKSLSALLFWGGVAVLVTAWVVLGRRILTTPAGPTSSLGDDVRRLRWAAAGWSAPLLLAVPVYSRDVYAYLAQGALLRDGFNPYADGPATNPGPLLDSMAQVWATTTAPYGPLFMTITRWVTELTGDDPISGVLAMRAVMLPGWALAIWAVPRLATALGRDPRIALWLAVLNPMLLVHLVGGPHVEMLMAGMLVTGVTLAVLRHHIWGVVVLALAVAVKITAGIALPFVLWIWWAHDRERGRVGPRAVAGLVAAIVGISLAIFGVFTVVVGHGLGWLTGLGYADRIINWLTLPTAIAHLVTLVATPFVALPLPGVLATARFVGAVVLAVTLVVVWWRSRGGVTSAVVGIAVAMAAVLLLEPSTLPWYYSWALVVAGAASIGRRGLALIAGACVYLLLVFQPDDSILLYEPVDALLCLVPALAAGIWLWRTQIPPRADPVDDPSVAATPAPSAPTEAAS</sequence>
<evidence type="ECO:0000313" key="12">
    <source>
        <dbReference type="Proteomes" id="UP001205740"/>
    </source>
</evidence>
<keyword evidence="2" id="KW-0328">Glycosyltransferase</keyword>
<evidence type="ECO:0000256" key="7">
    <source>
        <dbReference type="ARBA" id="ARBA00043987"/>
    </source>
</evidence>
<dbReference type="InterPro" id="IPR049829">
    <property type="entry name" value="MptA/B-like"/>
</dbReference>
<gene>
    <name evidence="11" type="ORF">LX12_003752</name>
</gene>
<feature type="transmembrane region" description="Helical" evidence="10">
    <location>
        <begin position="318"/>
        <end position="342"/>
    </location>
</feature>
<comment type="subcellular location">
    <subcellularLocation>
        <location evidence="1">Membrane</location>
        <topology evidence="1">Multi-pass membrane protein</topology>
    </subcellularLocation>
</comment>
<evidence type="ECO:0000313" key="11">
    <source>
        <dbReference type="EMBL" id="MCP2162544.1"/>
    </source>
</evidence>
<dbReference type="NCBIfam" id="TIGR03459">
    <property type="entry name" value="crt_membr"/>
    <property type="match status" value="1"/>
</dbReference>